<organism evidence="1 2">
    <name type="scientific">Cichorium intybus</name>
    <name type="common">Chicory</name>
    <dbReference type="NCBI Taxonomy" id="13427"/>
    <lineage>
        <taxon>Eukaryota</taxon>
        <taxon>Viridiplantae</taxon>
        <taxon>Streptophyta</taxon>
        <taxon>Embryophyta</taxon>
        <taxon>Tracheophyta</taxon>
        <taxon>Spermatophyta</taxon>
        <taxon>Magnoliopsida</taxon>
        <taxon>eudicotyledons</taxon>
        <taxon>Gunneridae</taxon>
        <taxon>Pentapetalae</taxon>
        <taxon>asterids</taxon>
        <taxon>campanulids</taxon>
        <taxon>Asterales</taxon>
        <taxon>Asteraceae</taxon>
        <taxon>Cichorioideae</taxon>
        <taxon>Cichorieae</taxon>
        <taxon>Cichoriinae</taxon>
        <taxon>Cichorium</taxon>
    </lineage>
</organism>
<accession>A0ACB9GEE7</accession>
<reference evidence="2" key="1">
    <citation type="journal article" date="2022" name="Mol. Ecol. Resour.">
        <title>The genomes of chicory, endive, great burdock and yacon provide insights into Asteraceae palaeo-polyploidization history and plant inulin production.</title>
        <authorList>
            <person name="Fan W."/>
            <person name="Wang S."/>
            <person name="Wang H."/>
            <person name="Wang A."/>
            <person name="Jiang F."/>
            <person name="Liu H."/>
            <person name="Zhao H."/>
            <person name="Xu D."/>
            <person name="Zhang Y."/>
        </authorList>
    </citation>
    <scope>NUCLEOTIDE SEQUENCE [LARGE SCALE GENOMIC DNA]</scope>
    <source>
        <strain evidence="2">cv. Punajuju</strain>
    </source>
</reference>
<dbReference type="EMBL" id="CM042010">
    <property type="protein sequence ID" value="KAI3781853.1"/>
    <property type="molecule type" value="Genomic_DNA"/>
</dbReference>
<proteinExistence type="predicted"/>
<evidence type="ECO:0000313" key="2">
    <source>
        <dbReference type="Proteomes" id="UP001055811"/>
    </source>
</evidence>
<reference evidence="1 2" key="2">
    <citation type="journal article" date="2022" name="Mol. Ecol. Resour.">
        <title>The genomes of chicory, endive, great burdock and yacon provide insights into Asteraceae paleo-polyploidization history and plant inulin production.</title>
        <authorList>
            <person name="Fan W."/>
            <person name="Wang S."/>
            <person name="Wang H."/>
            <person name="Wang A."/>
            <person name="Jiang F."/>
            <person name="Liu H."/>
            <person name="Zhao H."/>
            <person name="Xu D."/>
            <person name="Zhang Y."/>
        </authorList>
    </citation>
    <scope>NUCLEOTIDE SEQUENCE [LARGE SCALE GENOMIC DNA]</scope>
    <source>
        <strain evidence="2">cv. Punajuju</strain>
        <tissue evidence="1">Leaves</tissue>
    </source>
</reference>
<protein>
    <submittedName>
        <fullName evidence="1">Uncharacterized protein</fullName>
    </submittedName>
</protein>
<name>A0ACB9GEE7_CICIN</name>
<dbReference type="Proteomes" id="UP001055811">
    <property type="component" value="Linkage Group LG02"/>
</dbReference>
<evidence type="ECO:0000313" key="1">
    <source>
        <dbReference type="EMBL" id="KAI3781853.1"/>
    </source>
</evidence>
<keyword evidence="2" id="KW-1185">Reference proteome</keyword>
<comment type="caution">
    <text evidence="1">The sequence shown here is derived from an EMBL/GenBank/DDBJ whole genome shotgun (WGS) entry which is preliminary data.</text>
</comment>
<sequence length="109" mass="12498">MPNLNDDANLAIVRYCIHSREERIGAGLLSVDVDIVIGFARRCIIAFAFSGIEGQEISRKIEFKIFVPISRFAAGLSSCWFHIKFRVITRFIPVHQVPIDFEEFIQQIE</sequence>
<gene>
    <name evidence="1" type="ORF">L2E82_11880</name>
</gene>